<evidence type="ECO:0000313" key="1">
    <source>
        <dbReference type="EMBL" id="URE07130.1"/>
    </source>
</evidence>
<keyword evidence="2" id="KW-1185">Reference proteome</keyword>
<accession>A0A9E7K8P7</accession>
<organism evidence="1 2">
    <name type="scientific">Musa troglodytarum</name>
    <name type="common">fe'i banana</name>
    <dbReference type="NCBI Taxonomy" id="320322"/>
    <lineage>
        <taxon>Eukaryota</taxon>
        <taxon>Viridiplantae</taxon>
        <taxon>Streptophyta</taxon>
        <taxon>Embryophyta</taxon>
        <taxon>Tracheophyta</taxon>
        <taxon>Spermatophyta</taxon>
        <taxon>Magnoliopsida</taxon>
        <taxon>Liliopsida</taxon>
        <taxon>Zingiberales</taxon>
        <taxon>Musaceae</taxon>
        <taxon>Musa</taxon>
    </lineage>
</organism>
<name>A0A9E7K8P7_9LILI</name>
<dbReference type="EMBL" id="CP097507">
    <property type="protein sequence ID" value="URE07130.1"/>
    <property type="molecule type" value="Genomic_DNA"/>
</dbReference>
<dbReference type="AlphaFoldDB" id="A0A9E7K8P7"/>
<gene>
    <name evidence="1" type="ORF">MUK42_19501</name>
</gene>
<protein>
    <submittedName>
        <fullName evidence="1">Uncharacterized protein</fullName>
    </submittedName>
</protein>
<sequence>MAASPPSIRRSGGDRIIVTAAAPCTNLGAAQDMIHAMQRYHTPSLSPQRDSV</sequence>
<evidence type="ECO:0000313" key="2">
    <source>
        <dbReference type="Proteomes" id="UP001055439"/>
    </source>
</evidence>
<dbReference type="OrthoDB" id="1696465at2759"/>
<dbReference type="Proteomes" id="UP001055439">
    <property type="component" value="Chromosome 5"/>
</dbReference>
<proteinExistence type="predicted"/>
<reference evidence="1" key="1">
    <citation type="submission" date="2022-05" db="EMBL/GenBank/DDBJ databases">
        <title>The Musa troglodytarum L. genome provides insights into the mechanism of non-climacteric behaviour and enrichment of carotenoids.</title>
        <authorList>
            <person name="Wang J."/>
        </authorList>
    </citation>
    <scope>NUCLEOTIDE SEQUENCE</scope>
    <source>
        <tissue evidence="1">Leaf</tissue>
    </source>
</reference>